<gene>
    <name evidence="4" type="ORF">KP79_PYT06604</name>
</gene>
<dbReference type="Proteomes" id="UP000242188">
    <property type="component" value="Unassembled WGS sequence"/>
</dbReference>
<feature type="region of interest" description="Disordered" evidence="2">
    <location>
        <begin position="378"/>
        <end position="485"/>
    </location>
</feature>
<evidence type="ECO:0000256" key="2">
    <source>
        <dbReference type="SAM" id="MobiDB-lite"/>
    </source>
</evidence>
<dbReference type="EMBL" id="NEDP02000875">
    <property type="protein sequence ID" value="OWF54814.1"/>
    <property type="molecule type" value="Genomic_DNA"/>
</dbReference>
<dbReference type="GO" id="GO:0005634">
    <property type="term" value="C:nucleus"/>
    <property type="evidence" value="ECO:0007669"/>
    <property type="project" value="TreeGrafter"/>
</dbReference>
<feature type="compositionally biased region" description="Basic and acidic residues" evidence="2">
    <location>
        <begin position="380"/>
        <end position="393"/>
    </location>
</feature>
<comment type="caution">
    <text evidence="4">The sequence shown here is derived from an EMBL/GenBank/DDBJ whole genome shotgun (WGS) entry which is preliminary data.</text>
</comment>
<feature type="region of interest" description="Disordered" evidence="2">
    <location>
        <begin position="687"/>
        <end position="710"/>
    </location>
</feature>
<protein>
    <recommendedName>
        <fullName evidence="3">CCDC174 alpha/beta GRSR domain-containing protein</fullName>
    </recommendedName>
</protein>
<feature type="compositionally biased region" description="Basic and acidic residues" evidence="2">
    <location>
        <begin position="435"/>
        <end position="451"/>
    </location>
</feature>
<dbReference type="STRING" id="6573.A0A210R1J1"/>
<evidence type="ECO:0000313" key="5">
    <source>
        <dbReference type="Proteomes" id="UP000242188"/>
    </source>
</evidence>
<dbReference type="PANTHER" id="PTHR15885:SF1">
    <property type="entry name" value="COILED-COIL DOMAIN-CONTAINING PROTEIN 174"/>
    <property type="match status" value="1"/>
</dbReference>
<dbReference type="Pfam" id="PF13300">
    <property type="entry name" value="DUF4078"/>
    <property type="match status" value="1"/>
</dbReference>
<keyword evidence="1" id="KW-0175">Coiled coil</keyword>
<sequence length="738" mass="84475">MEKEKKLNIQTASLVDLKAELYRKQEEFKQQKLNDKGLSYVRPKASEKKNDIWSTKNAGVLERAQRDFERKTEEENVFENSKRRLEAKAKMYDKMTQGSEIPEEDGSKIYLVDFQKKVIDQMVDVREKDREKRKKEEEEELRNQEEEILSKADIPPPASKDEEWVDYVDSFGRTRTCLRKDLKDLTERDNKMTAVRFTDPSKQDTPPTSSDMPTLLSEDMRREIQRQKWEEEAQANLNGPVHYSNVQFDEIRNHGTGFFQFSKTEETRLKEMETLGDLRQQTLDERSRRERLKEKRKAMLDARLAKVKQRKQKKEGGVLISTESGEDGVLNATVSETVLEKPAVVEPQLLTRDVNINKDKPEREWDKGKERLFPYQSASTEEKYFEERREERQSQFAPPSFYYSDTKTSTTAKRNQLRSDRKLELRSPSTVSEVKQAHTRDSRGLSADDYKSVPVKGVNITPSLSHCDQDSESKGNQWSYKQLNPRTETRDIEEFLKRERKEVTRGQKIDDVPTESLQVGDIPLPSQTKSCVTEAKNATATTKINSWNSDTIQDTGKVLSAETRNISGAFHYNPMAHFDVYGQPNMNVPPPTAFSIVSPVQGTYPEPAGTGIESHQQTDGSYIVSPPSVQHTDYSYSQHSAGTASVPVILNTNETTRVPVPKSSIVDTRLIRNETILQAYDCRSEPVDEVKQEHTTSDDTNQQSNCDTVVPGLASNQSVFSSAPVKYCQTNTDQETDQ</sequence>
<feature type="compositionally biased region" description="Polar residues" evidence="2">
    <location>
        <begin position="203"/>
        <end position="212"/>
    </location>
</feature>
<dbReference type="PANTHER" id="PTHR15885">
    <property type="entry name" value="COILED-COIL DOMAIN-CONTAINING PROTEIN 174"/>
    <property type="match status" value="1"/>
</dbReference>
<keyword evidence="5" id="KW-1185">Reference proteome</keyword>
<feature type="compositionally biased region" description="Basic and acidic residues" evidence="2">
    <location>
        <begin position="125"/>
        <end position="150"/>
    </location>
</feature>
<feature type="compositionally biased region" description="Polar residues" evidence="2">
    <location>
        <begin position="698"/>
        <end position="707"/>
    </location>
</feature>
<feature type="compositionally biased region" description="Polar residues" evidence="2">
    <location>
        <begin position="474"/>
        <end position="485"/>
    </location>
</feature>
<evidence type="ECO:0000256" key="1">
    <source>
        <dbReference type="ARBA" id="ARBA00023054"/>
    </source>
</evidence>
<proteinExistence type="predicted"/>
<feature type="compositionally biased region" description="Polar residues" evidence="2">
    <location>
        <begin position="403"/>
        <end position="414"/>
    </location>
</feature>
<feature type="compositionally biased region" description="Basic and acidic residues" evidence="2">
    <location>
        <begin position="687"/>
        <end position="697"/>
    </location>
</feature>
<dbReference type="InterPro" id="IPR057464">
    <property type="entry name" value="CCDC174_GRSR"/>
</dbReference>
<organism evidence="4 5">
    <name type="scientific">Mizuhopecten yessoensis</name>
    <name type="common">Japanese scallop</name>
    <name type="synonym">Patinopecten yessoensis</name>
    <dbReference type="NCBI Taxonomy" id="6573"/>
    <lineage>
        <taxon>Eukaryota</taxon>
        <taxon>Metazoa</taxon>
        <taxon>Spiralia</taxon>
        <taxon>Lophotrochozoa</taxon>
        <taxon>Mollusca</taxon>
        <taxon>Bivalvia</taxon>
        <taxon>Autobranchia</taxon>
        <taxon>Pteriomorphia</taxon>
        <taxon>Pectinida</taxon>
        <taxon>Pectinoidea</taxon>
        <taxon>Pectinidae</taxon>
        <taxon>Mizuhopecten</taxon>
    </lineage>
</organism>
<feature type="domain" description="CCDC174 alpha/beta GRSR" evidence="3">
    <location>
        <begin position="164"/>
        <end position="192"/>
    </location>
</feature>
<feature type="region of interest" description="Disordered" evidence="2">
    <location>
        <begin position="125"/>
        <end position="161"/>
    </location>
</feature>
<evidence type="ECO:0000313" key="4">
    <source>
        <dbReference type="EMBL" id="OWF54814.1"/>
    </source>
</evidence>
<dbReference type="OrthoDB" id="333551at2759"/>
<evidence type="ECO:0000259" key="3">
    <source>
        <dbReference type="Pfam" id="PF25449"/>
    </source>
</evidence>
<accession>A0A210R1J1</accession>
<feature type="region of interest" description="Disordered" evidence="2">
    <location>
        <begin position="192"/>
        <end position="220"/>
    </location>
</feature>
<dbReference type="AlphaFoldDB" id="A0A210R1J1"/>
<dbReference type="InterPro" id="IPR025066">
    <property type="entry name" value="CCDC174-like"/>
</dbReference>
<name>A0A210R1J1_MIZYE</name>
<dbReference type="Pfam" id="PF25449">
    <property type="entry name" value="CCDC174_GRSR"/>
    <property type="match status" value="1"/>
</dbReference>
<reference evidence="4 5" key="1">
    <citation type="journal article" date="2017" name="Nat. Ecol. Evol.">
        <title>Scallop genome provides insights into evolution of bilaterian karyotype and development.</title>
        <authorList>
            <person name="Wang S."/>
            <person name="Zhang J."/>
            <person name="Jiao W."/>
            <person name="Li J."/>
            <person name="Xun X."/>
            <person name="Sun Y."/>
            <person name="Guo X."/>
            <person name="Huan P."/>
            <person name="Dong B."/>
            <person name="Zhang L."/>
            <person name="Hu X."/>
            <person name="Sun X."/>
            <person name="Wang J."/>
            <person name="Zhao C."/>
            <person name="Wang Y."/>
            <person name="Wang D."/>
            <person name="Huang X."/>
            <person name="Wang R."/>
            <person name="Lv J."/>
            <person name="Li Y."/>
            <person name="Zhang Z."/>
            <person name="Liu B."/>
            <person name="Lu W."/>
            <person name="Hui Y."/>
            <person name="Liang J."/>
            <person name="Zhou Z."/>
            <person name="Hou R."/>
            <person name="Li X."/>
            <person name="Liu Y."/>
            <person name="Li H."/>
            <person name="Ning X."/>
            <person name="Lin Y."/>
            <person name="Zhao L."/>
            <person name="Xing Q."/>
            <person name="Dou J."/>
            <person name="Li Y."/>
            <person name="Mao J."/>
            <person name="Guo H."/>
            <person name="Dou H."/>
            <person name="Li T."/>
            <person name="Mu C."/>
            <person name="Jiang W."/>
            <person name="Fu Q."/>
            <person name="Fu X."/>
            <person name="Miao Y."/>
            <person name="Liu J."/>
            <person name="Yu Q."/>
            <person name="Li R."/>
            <person name="Liao H."/>
            <person name="Li X."/>
            <person name="Kong Y."/>
            <person name="Jiang Z."/>
            <person name="Chourrout D."/>
            <person name="Li R."/>
            <person name="Bao Z."/>
        </authorList>
    </citation>
    <scope>NUCLEOTIDE SEQUENCE [LARGE SCALE GENOMIC DNA]</scope>
    <source>
        <strain evidence="4 5">PY_sf001</strain>
    </source>
</reference>